<evidence type="ECO:0000256" key="14">
    <source>
        <dbReference type="ARBA" id="ARBA00023004"/>
    </source>
</evidence>
<proteinExistence type="predicted"/>
<comment type="cofactor">
    <cofactor evidence="1">
        <name>heme</name>
        <dbReference type="ChEBI" id="CHEBI:30413"/>
    </cofactor>
</comment>
<keyword evidence="15 16" id="KW-0472">Membrane</keyword>
<keyword evidence="12" id="KW-0249">Electron transport</keyword>
<feature type="transmembrane region" description="Helical" evidence="16">
    <location>
        <begin position="102"/>
        <end position="128"/>
    </location>
</feature>
<feature type="transmembrane region" description="Helical" evidence="16">
    <location>
        <begin position="63"/>
        <end position="81"/>
    </location>
</feature>
<protein>
    <recommendedName>
        <fullName evidence="6">Succinate dehydrogenase hydrophobic membrane anchor subunit</fullName>
    </recommendedName>
</protein>
<dbReference type="RefSeq" id="WP_197311757.1">
    <property type="nucleotide sequence ID" value="NZ_JADZLT010000051.1"/>
</dbReference>
<comment type="subunit">
    <text evidence="5">Part of an enzyme complex containing four subunits: a flavoprotein, an iron-sulfur protein, plus two membrane-anchoring proteins, SdhC and SdhD.</text>
</comment>
<comment type="function">
    <text evidence="2">Membrane-anchoring subunit of succinate dehydrogenase (SDH).</text>
</comment>
<comment type="caution">
    <text evidence="17">The sequence shown here is derived from an EMBL/GenBank/DDBJ whole genome shotgun (WGS) entry which is preliminary data.</text>
</comment>
<dbReference type="Proteomes" id="UP000631694">
    <property type="component" value="Unassembled WGS sequence"/>
</dbReference>
<dbReference type="EMBL" id="JADZLT010000051">
    <property type="protein sequence ID" value="MBH0238667.1"/>
    <property type="molecule type" value="Genomic_DNA"/>
</dbReference>
<evidence type="ECO:0000256" key="2">
    <source>
        <dbReference type="ARBA" id="ARBA00004050"/>
    </source>
</evidence>
<dbReference type="InterPro" id="IPR000701">
    <property type="entry name" value="SuccDH_FuR_B_TM-su"/>
</dbReference>
<dbReference type="InterPro" id="IPR014312">
    <property type="entry name" value="Succ_DH_anchor"/>
</dbReference>
<dbReference type="Gene3D" id="1.20.1300.10">
    <property type="entry name" value="Fumarate reductase/succinate dehydrogenase, transmembrane subunit"/>
    <property type="match status" value="1"/>
</dbReference>
<reference evidence="17" key="1">
    <citation type="submission" date="2020-12" db="EMBL/GenBank/DDBJ databases">
        <title>Methylobrevis albus sp. nov., isolated from fresh water lack sediment.</title>
        <authorList>
            <person name="Zou Q."/>
        </authorList>
    </citation>
    <scope>NUCLEOTIDE SEQUENCE</scope>
    <source>
        <strain evidence="17">L22</strain>
    </source>
</reference>
<keyword evidence="9" id="KW-0349">Heme</keyword>
<evidence type="ECO:0000256" key="13">
    <source>
        <dbReference type="ARBA" id="ARBA00022989"/>
    </source>
</evidence>
<evidence type="ECO:0000256" key="11">
    <source>
        <dbReference type="ARBA" id="ARBA00022723"/>
    </source>
</evidence>
<comment type="subcellular location">
    <subcellularLocation>
        <location evidence="3">Membrane</location>
        <topology evidence="3">Multi-pass membrane protein</topology>
    </subcellularLocation>
</comment>
<keyword evidence="13 16" id="KW-1133">Transmembrane helix</keyword>
<organism evidence="17 18">
    <name type="scientific">Methylobrevis albus</name>
    <dbReference type="NCBI Taxonomy" id="2793297"/>
    <lineage>
        <taxon>Bacteria</taxon>
        <taxon>Pseudomonadati</taxon>
        <taxon>Pseudomonadota</taxon>
        <taxon>Alphaproteobacteria</taxon>
        <taxon>Hyphomicrobiales</taxon>
        <taxon>Pleomorphomonadaceae</taxon>
        <taxon>Methylobrevis</taxon>
    </lineage>
</organism>
<dbReference type="AlphaFoldDB" id="A0A931I1Q5"/>
<name>A0A931I1Q5_9HYPH</name>
<dbReference type="SUPFAM" id="SSF81343">
    <property type="entry name" value="Fumarate reductase respiratory complex transmembrane subunits"/>
    <property type="match status" value="1"/>
</dbReference>
<dbReference type="GO" id="GO:0046872">
    <property type="term" value="F:metal ion binding"/>
    <property type="evidence" value="ECO:0007669"/>
    <property type="project" value="UniProtKB-KW"/>
</dbReference>
<gene>
    <name evidence="17" type="primary">sdhD</name>
    <name evidence="17" type="ORF">I5731_12595</name>
</gene>
<dbReference type="GO" id="GO:0006099">
    <property type="term" value="P:tricarboxylic acid cycle"/>
    <property type="evidence" value="ECO:0007669"/>
    <property type="project" value="UniProtKB-KW"/>
</dbReference>
<accession>A0A931I1Q5</accession>
<dbReference type="NCBIfam" id="TIGR02968">
    <property type="entry name" value="succ_dehyd_anc"/>
    <property type="match status" value="1"/>
</dbReference>
<evidence type="ECO:0000256" key="7">
    <source>
        <dbReference type="ARBA" id="ARBA00022448"/>
    </source>
</evidence>
<keyword evidence="18" id="KW-1185">Reference proteome</keyword>
<dbReference type="GO" id="GO:0016020">
    <property type="term" value="C:membrane"/>
    <property type="evidence" value="ECO:0007669"/>
    <property type="project" value="UniProtKB-SubCell"/>
</dbReference>
<evidence type="ECO:0000256" key="15">
    <source>
        <dbReference type="ARBA" id="ARBA00023136"/>
    </source>
</evidence>
<evidence type="ECO:0000256" key="12">
    <source>
        <dbReference type="ARBA" id="ARBA00022982"/>
    </source>
</evidence>
<evidence type="ECO:0000256" key="3">
    <source>
        <dbReference type="ARBA" id="ARBA00004141"/>
    </source>
</evidence>
<keyword evidence="7" id="KW-0813">Transport</keyword>
<evidence type="ECO:0000256" key="10">
    <source>
        <dbReference type="ARBA" id="ARBA00022692"/>
    </source>
</evidence>
<evidence type="ECO:0000313" key="18">
    <source>
        <dbReference type="Proteomes" id="UP000631694"/>
    </source>
</evidence>
<evidence type="ECO:0000313" key="17">
    <source>
        <dbReference type="EMBL" id="MBH0238667.1"/>
    </source>
</evidence>
<keyword evidence="14" id="KW-0408">Iron</keyword>
<dbReference type="InterPro" id="IPR034804">
    <property type="entry name" value="SQR/QFR_C/D"/>
</dbReference>
<evidence type="ECO:0000256" key="6">
    <source>
        <dbReference type="ARBA" id="ARBA00019425"/>
    </source>
</evidence>
<evidence type="ECO:0000256" key="4">
    <source>
        <dbReference type="ARBA" id="ARBA00005163"/>
    </source>
</evidence>
<evidence type="ECO:0000256" key="16">
    <source>
        <dbReference type="SAM" id="Phobius"/>
    </source>
</evidence>
<comment type="pathway">
    <text evidence="4">Carbohydrate metabolism; tricarboxylic acid cycle.</text>
</comment>
<dbReference type="Pfam" id="PF01127">
    <property type="entry name" value="Sdh_cyt"/>
    <property type="match status" value="1"/>
</dbReference>
<keyword evidence="10 16" id="KW-0812">Transmembrane</keyword>
<evidence type="ECO:0000256" key="1">
    <source>
        <dbReference type="ARBA" id="ARBA00001971"/>
    </source>
</evidence>
<feature type="transmembrane region" description="Helical" evidence="16">
    <location>
        <begin position="32"/>
        <end position="51"/>
    </location>
</feature>
<evidence type="ECO:0000256" key="5">
    <source>
        <dbReference type="ARBA" id="ARBA00011558"/>
    </source>
</evidence>
<evidence type="ECO:0000256" key="8">
    <source>
        <dbReference type="ARBA" id="ARBA00022532"/>
    </source>
</evidence>
<dbReference type="CDD" id="cd03495">
    <property type="entry name" value="SQR_TypeC_SdhD_like"/>
    <property type="match status" value="1"/>
</dbReference>
<evidence type="ECO:0000256" key="9">
    <source>
        <dbReference type="ARBA" id="ARBA00022617"/>
    </source>
</evidence>
<sequence>MTRRSDIRTPLGRVRGLGSAKDGTEHFWRQRLTAVANVPLLSFFVILILSLQGGSHAEVVATLAHPLVAIVLLLVVLSAVIHMRLGMQVIIEDYVHSEGLKILALMANTFFAVFVGFALVFAVLKIAFGG</sequence>
<keyword evidence="11" id="KW-0479">Metal-binding</keyword>
<keyword evidence="8" id="KW-0816">Tricarboxylic acid cycle</keyword>
<dbReference type="GO" id="GO:0020037">
    <property type="term" value="F:heme binding"/>
    <property type="evidence" value="ECO:0007669"/>
    <property type="project" value="InterPro"/>
</dbReference>